<evidence type="ECO:0000256" key="3">
    <source>
        <dbReference type="ARBA" id="ARBA00023082"/>
    </source>
</evidence>
<dbReference type="Pfam" id="PF04542">
    <property type="entry name" value="Sigma70_r2"/>
    <property type="match status" value="1"/>
</dbReference>
<dbReference type="InterPro" id="IPR014327">
    <property type="entry name" value="RNA_pol_sigma70_bacteroid"/>
</dbReference>
<dbReference type="PANTHER" id="PTHR43133">
    <property type="entry name" value="RNA POLYMERASE ECF-TYPE SIGMA FACTO"/>
    <property type="match status" value="1"/>
</dbReference>
<name>A0A4Q2UHG7_9BACT</name>
<sequence length="231" mass="27344">MPERLPDDYADDSLRLRVLPLRATPVGRPEAEEPENPDSELFLRRIMEQDPSRGCELLFRRYHKALCSHAVRFVYSREVAEDLVSEVFCRFWKTRAYATVTSSYRFYLFRSVRNEAYNHLRLEFQQLDDLDEARHTDGGIEQRPDQIMQYDEVLQQVQELVEQLPPQCRKVFLLNRFEGKRYQEVADELGISIKTVEVHIVKALALVRKGLKNHWLMLMLPAILARFFDQQ</sequence>
<comment type="caution">
    <text evidence="7">The sequence shown here is derived from an EMBL/GenBank/DDBJ whole genome shotgun (WGS) entry which is preliminary data.</text>
</comment>
<dbReference type="Proteomes" id="UP000290407">
    <property type="component" value="Unassembled WGS sequence"/>
</dbReference>
<proteinExistence type="inferred from homology"/>
<dbReference type="Gene3D" id="1.10.1740.10">
    <property type="match status" value="1"/>
</dbReference>
<evidence type="ECO:0000313" key="8">
    <source>
        <dbReference type="Proteomes" id="UP000290407"/>
    </source>
</evidence>
<dbReference type="EMBL" id="SBLB01000006">
    <property type="protein sequence ID" value="RYC67952.1"/>
    <property type="molecule type" value="Genomic_DNA"/>
</dbReference>
<keyword evidence="8" id="KW-1185">Reference proteome</keyword>
<dbReference type="PANTHER" id="PTHR43133:SF46">
    <property type="entry name" value="RNA POLYMERASE SIGMA-70 FACTOR ECF SUBFAMILY"/>
    <property type="match status" value="1"/>
</dbReference>
<dbReference type="GO" id="GO:0016987">
    <property type="term" value="F:sigma factor activity"/>
    <property type="evidence" value="ECO:0007669"/>
    <property type="project" value="UniProtKB-KW"/>
</dbReference>
<dbReference type="InterPro" id="IPR036388">
    <property type="entry name" value="WH-like_DNA-bd_sf"/>
</dbReference>
<dbReference type="Gene3D" id="1.10.10.10">
    <property type="entry name" value="Winged helix-like DNA-binding domain superfamily/Winged helix DNA-binding domain"/>
    <property type="match status" value="1"/>
</dbReference>
<dbReference type="InterPro" id="IPR013325">
    <property type="entry name" value="RNA_pol_sigma_r2"/>
</dbReference>
<dbReference type="GO" id="GO:0006352">
    <property type="term" value="P:DNA-templated transcription initiation"/>
    <property type="evidence" value="ECO:0007669"/>
    <property type="project" value="InterPro"/>
</dbReference>
<gene>
    <name evidence="7" type="ORF">EQG79_21065</name>
</gene>
<organism evidence="7 8">
    <name type="scientific">Spirosoma sordidisoli</name>
    <dbReference type="NCBI Taxonomy" id="2502893"/>
    <lineage>
        <taxon>Bacteria</taxon>
        <taxon>Pseudomonadati</taxon>
        <taxon>Bacteroidota</taxon>
        <taxon>Cytophagia</taxon>
        <taxon>Cytophagales</taxon>
        <taxon>Cytophagaceae</taxon>
        <taxon>Spirosoma</taxon>
    </lineage>
</organism>
<dbReference type="InterPro" id="IPR013324">
    <property type="entry name" value="RNA_pol_sigma_r3/r4-like"/>
</dbReference>
<evidence type="ECO:0000256" key="1">
    <source>
        <dbReference type="ARBA" id="ARBA00010641"/>
    </source>
</evidence>
<accession>A0A4Q2UHG7</accession>
<dbReference type="InterPro" id="IPR039425">
    <property type="entry name" value="RNA_pol_sigma-70-like"/>
</dbReference>
<dbReference type="InterPro" id="IPR014284">
    <property type="entry name" value="RNA_pol_sigma-70_dom"/>
</dbReference>
<dbReference type="AlphaFoldDB" id="A0A4Q2UHG7"/>
<evidence type="ECO:0000313" key="7">
    <source>
        <dbReference type="EMBL" id="RYC67952.1"/>
    </source>
</evidence>
<evidence type="ECO:0000259" key="6">
    <source>
        <dbReference type="Pfam" id="PF08281"/>
    </source>
</evidence>
<dbReference type="NCBIfam" id="TIGR02937">
    <property type="entry name" value="sigma70-ECF"/>
    <property type="match status" value="1"/>
</dbReference>
<keyword evidence="2" id="KW-0805">Transcription regulation</keyword>
<dbReference type="GO" id="GO:0003677">
    <property type="term" value="F:DNA binding"/>
    <property type="evidence" value="ECO:0007669"/>
    <property type="project" value="InterPro"/>
</dbReference>
<dbReference type="InterPro" id="IPR013249">
    <property type="entry name" value="RNA_pol_sigma70_r4_t2"/>
</dbReference>
<keyword evidence="4" id="KW-0804">Transcription</keyword>
<protein>
    <submittedName>
        <fullName evidence="7">RNA polymerase sigma-70 factor</fullName>
    </submittedName>
</protein>
<evidence type="ECO:0000256" key="4">
    <source>
        <dbReference type="ARBA" id="ARBA00023163"/>
    </source>
</evidence>
<dbReference type="RefSeq" id="WP_129603766.1">
    <property type="nucleotide sequence ID" value="NZ_SBLB01000006.1"/>
</dbReference>
<keyword evidence="3" id="KW-0731">Sigma factor</keyword>
<dbReference type="Pfam" id="PF08281">
    <property type="entry name" value="Sigma70_r4_2"/>
    <property type="match status" value="1"/>
</dbReference>
<dbReference type="InterPro" id="IPR007627">
    <property type="entry name" value="RNA_pol_sigma70_r2"/>
</dbReference>
<feature type="domain" description="RNA polymerase sigma-70 region 2" evidence="5">
    <location>
        <begin position="58"/>
        <end position="121"/>
    </location>
</feature>
<dbReference type="CDD" id="cd06171">
    <property type="entry name" value="Sigma70_r4"/>
    <property type="match status" value="1"/>
</dbReference>
<reference evidence="7 8" key="1">
    <citation type="submission" date="2019-01" db="EMBL/GenBank/DDBJ databases">
        <title>Spirosoma flava sp. nov., a propanil-degrading bacterium isolated from herbicide-contaminated soil.</title>
        <authorList>
            <person name="Zhang L."/>
            <person name="Jiang J.-D."/>
        </authorList>
    </citation>
    <scope>NUCLEOTIDE SEQUENCE [LARGE SCALE GENOMIC DNA]</scope>
    <source>
        <strain evidence="7 8">TY50</strain>
    </source>
</reference>
<feature type="domain" description="RNA polymerase sigma factor 70 region 4 type 2" evidence="6">
    <location>
        <begin position="155"/>
        <end position="205"/>
    </location>
</feature>
<dbReference type="SUPFAM" id="SSF88659">
    <property type="entry name" value="Sigma3 and sigma4 domains of RNA polymerase sigma factors"/>
    <property type="match status" value="1"/>
</dbReference>
<dbReference type="NCBIfam" id="TIGR02985">
    <property type="entry name" value="Sig70_bacteroi1"/>
    <property type="match status" value="1"/>
</dbReference>
<evidence type="ECO:0000256" key="2">
    <source>
        <dbReference type="ARBA" id="ARBA00023015"/>
    </source>
</evidence>
<evidence type="ECO:0000259" key="5">
    <source>
        <dbReference type="Pfam" id="PF04542"/>
    </source>
</evidence>
<dbReference type="SUPFAM" id="SSF88946">
    <property type="entry name" value="Sigma2 domain of RNA polymerase sigma factors"/>
    <property type="match status" value="1"/>
</dbReference>
<comment type="similarity">
    <text evidence="1">Belongs to the sigma-70 factor family. ECF subfamily.</text>
</comment>